<sequence length="896" mass="107002">MRIERVSICNFKNIEEETIIDFQKDISILVGPNGFGKTTIFDAIELALTGTIDRISSSGIADGRSAFEKTYFQNNPNEDVVIKLLLSNEKNEYLTIFRFYLEKNNVKRKIASKSLAPTKSLDNFRLIVKKNKESFSSNLDEIDYKNISSQQLIIDEFLGFKNETYKIKDIYNLFNYIQQENTDYYLKKNEVSRKNTLNFLLQIQDYQNKKDSILKVESQLKIVINNLKEEKKKYKDSKLLKKINYEKLLLSTNIVHKFNEENIDFEDTLEKDRFEKYMDEVNKLIEFRENFSPNEYSKKKQSEDFKKNIVNNNEMLKYLLFEKLIRENNQTITNNNQMIQSESNVERYLLENFIDKESYLEKELILKDNIDELKSFINMDIEKINIEKISKIFDYIYVEILDISFLKEFVEFNCILKDYQNKRQQQDSTETNYSDLSEFRRKIKKYKLPDDEQHSKCVFCGYDWETEENLVKEVKKITKIIEETMSTLDSQISDLVIKLESKIKILNKKIENITDKIIILDLELMKKINTKDVSLDYSEFKKLVTEKTSITQFEFKNIDLDIFYRRKEELKELLKKELVMSSEIYTKYELTDQNKQNLEKSLKKYPIIDREKVVEWMFSEEDFPINEEKYIDKKEQLKKYLTEMLTNIMKYDSIKSNDPYGFFEKYFSNEENLFEECSKEKLILKKKYIEYKYEEKKSLKLKKIDTRLKLIKKTYEYTIDRRKELNLNITDYQQQMINMIKLPFFLYTAKILQNYQQGMGVLLTIHEDNSNIRFLTNSESRQDAMYQLSSGQIAVISFAFTLSLNKVFNISDELKILTIDDPIQDMDAMNVHSLIDLLRHSLPDYQIIISTHSDTTAMFIKYKFDLMSELDIDKVDFVNVREVFFEKNNAEKNILE</sequence>
<dbReference type="GO" id="GO:0016887">
    <property type="term" value="F:ATP hydrolysis activity"/>
    <property type="evidence" value="ECO:0007669"/>
    <property type="project" value="InterPro"/>
</dbReference>
<dbReference type="Gene3D" id="3.40.50.300">
    <property type="entry name" value="P-loop containing nucleotide triphosphate hydrolases"/>
    <property type="match status" value="2"/>
</dbReference>
<comment type="subunit">
    <text evidence="2">Heterodimer of SbcC and SbcD.</text>
</comment>
<feature type="domain" description="Rad50/SbcC-type AAA" evidence="4">
    <location>
        <begin position="5"/>
        <end position="243"/>
    </location>
</feature>
<organism evidence="5 6">
    <name type="scientific">Vagococcus hydrophili</name>
    <dbReference type="NCBI Taxonomy" id="2714947"/>
    <lineage>
        <taxon>Bacteria</taxon>
        <taxon>Bacillati</taxon>
        <taxon>Bacillota</taxon>
        <taxon>Bacilli</taxon>
        <taxon>Lactobacillales</taxon>
        <taxon>Enterococcaceae</taxon>
        <taxon>Vagococcus</taxon>
    </lineage>
</organism>
<name>A0A6G8AVB9_9ENTE</name>
<evidence type="ECO:0000256" key="3">
    <source>
        <dbReference type="ARBA" id="ARBA00013368"/>
    </source>
</evidence>
<evidence type="ECO:0000313" key="6">
    <source>
        <dbReference type="Proteomes" id="UP000501747"/>
    </source>
</evidence>
<evidence type="ECO:0000259" key="4">
    <source>
        <dbReference type="Pfam" id="PF13476"/>
    </source>
</evidence>
<dbReference type="RefSeq" id="WP_166035078.1">
    <property type="nucleotide sequence ID" value="NZ_CP049887.1"/>
</dbReference>
<evidence type="ECO:0000256" key="1">
    <source>
        <dbReference type="ARBA" id="ARBA00006930"/>
    </source>
</evidence>
<comment type="similarity">
    <text evidence="1">Belongs to the SMC family. SbcC subfamily.</text>
</comment>
<keyword evidence="6" id="KW-1185">Reference proteome</keyword>
<protein>
    <recommendedName>
        <fullName evidence="3">Nuclease SbcCD subunit C</fullName>
    </recommendedName>
</protein>
<gene>
    <name evidence="5" type="ORF">G7082_10730</name>
</gene>
<reference evidence="5 6" key="1">
    <citation type="submission" date="2020-03" db="EMBL/GenBank/DDBJ databases">
        <title>Vagococcus sp. nov., isolated from beetles.</title>
        <authorList>
            <person name="Hyun D.-W."/>
            <person name="Bae J.-W."/>
        </authorList>
    </citation>
    <scope>NUCLEOTIDE SEQUENCE [LARGE SCALE GENOMIC DNA]</scope>
    <source>
        <strain evidence="5 6">HDW17B</strain>
    </source>
</reference>
<evidence type="ECO:0000256" key="2">
    <source>
        <dbReference type="ARBA" id="ARBA00011322"/>
    </source>
</evidence>
<dbReference type="CDD" id="cd00267">
    <property type="entry name" value="ABC_ATPase"/>
    <property type="match status" value="1"/>
</dbReference>
<proteinExistence type="inferred from homology"/>
<accession>A0A6G8AVB9</accession>
<dbReference type="KEGG" id="vhy:G7082_10730"/>
<dbReference type="AlphaFoldDB" id="A0A6G8AVB9"/>
<dbReference type="InterPro" id="IPR027417">
    <property type="entry name" value="P-loop_NTPase"/>
</dbReference>
<evidence type="ECO:0000313" key="5">
    <source>
        <dbReference type="EMBL" id="QIL48946.1"/>
    </source>
</evidence>
<dbReference type="GO" id="GO:0006302">
    <property type="term" value="P:double-strand break repair"/>
    <property type="evidence" value="ECO:0007669"/>
    <property type="project" value="InterPro"/>
</dbReference>
<dbReference type="Proteomes" id="UP000501747">
    <property type="component" value="Chromosome"/>
</dbReference>
<dbReference type="InterPro" id="IPR038729">
    <property type="entry name" value="Rad50/SbcC_AAA"/>
</dbReference>
<dbReference type="SUPFAM" id="SSF52540">
    <property type="entry name" value="P-loop containing nucleoside triphosphate hydrolases"/>
    <property type="match status" value="1"/>
</dbReference>
<dbReference type="PANTHER" id="PTHR32114">
    <property type="entry name" value="ABC TRANSPORTER ABCH.3"/>
    <property type="match status" value="1"/>
</dbReference>
<dbReference type="EMBL" id="CP049887">
    <property type="protein sequence ID" value="QIL48946.1"/>
    <property type="molecule type" value="Genomic_DNA"/>
</dbReference>
<dbReference type="PANTHER" id="PTHR32114:SF2">
    <property type="entry name" value="ABC TRANSPORTER ABCH.3"/>
    <property type="match status" value="1"/>
</dbReference>
<dbReference type="Pfam" id="PF13476">
    <property type="entry name" value="AAA_23"/>
    <property type="match status" value="1"/>
</dbReference>